<dbReference type="PANTHER" id="PTHR22590">
    <property type="entry name" value="MYOSIN MOTOR DOMAIN-CONTAINING PROTEIN"/>
    <property type="match status" value="1"/>
</dbReference>
<reference evidence="7 8" key="1">
    <citation type="submission" date="2012-04" db="EMBL/GenBank/DDBJ databases">
        <title>The Genome Sequence of Saprolegnia declina VS20.</title>
        <authorList>
            <consortium name="The Broad Institute Genome Sequencing Platform"/>
            <person name="Russ C."/>
            <person name="Nusbaum C."/>
            <person name="Tyler B."/>
            <person name="van West P."/>
            <person name="Dieguez-Uribeondo J."/>
            <person name="de Bruijn I."/>
            <person name="Tripathy S."/>
            <person name="Jiang R."/>
            <person name="Young S.K."/>
            <person name="Zeng Q."/>
            <person name="Gargeya S."/>
            <person name="Fitzgerald M."/>
            <person name="Haas B."/>
            <person name="Abouelleil A."/>
            <person name="Alvarado L."/>
            <person name="Arachchi H.M."/>
            <person name="Berlin A."/>
            <person name="Chapman S.B."/>
            <person name="Goldberg J."/>
            <person name="Griggs A."/>
            <person name="Gujja S."/>
            <person name="Hansen M."/>
            <person name="Howarth C."/>
            <person name="Imamovic A."/>
            <person name="Larimer J."/>
            <person name="McCowen C."/>
            <person name="Montmayeur A."/>
            <person name="Murphy C."/>
            <person name="Neiman D."/>
            <person name="Pearson M."/>
            <person name="Priest M."/>
            <person name="Roberts A."/>
            <person name="Saif S."/>
            <person name="Shea T."/>
            <person name="Sisk P."/>
            <person name="Sykes S."/>
            <person name="Wortman J."/>
            <person name="Nusbaum C."/>
            <person name="Birren B."/>
        </authorList>
    </citation>
    <scope>NUCLEOTIDE SEQUENCE [LARGE SCALE GENOMIC DNA]</scope>
    <source>
        <strain evidence="7 8">VS20</strain>
    </source>
</reference>
<accession>T0R5G3</accession>
<feature type="region of interest" description="Disordered" evidence="4">
    <location>
        <begin position="982"/>
        <end position="1004"/>
    </location>
</feature>
<dbReference type="InParanoid" id="T0R5G3"/>
<dbReference type="InterPro" id="IPR001202">
    <property type="entry name" value="WW_dom"/>
</dbReference>
<evidence type="ECO:0000313" key="8">
    <source>
        <dbReference type="Proteomes" id="UP000030762"/>
    </source>
</evidence>
<dbReference type="SMART" id="SM00015">
    <property type="entry name" value="IQ"/>
    <property type="match status" value="15"/>
</dbReference>
<dbReference type="CDD" id="cd00201">
    <property type="entry name" value="WW"/>
    <property type="match status" value="2"/>
</dbReference>
<gene>
    <name evidence="7" type="ORF">SDRG_01588</name>
</gene>
<dbReference type="InterPro" id="IPR000048">
    <property type="entry name" value="IQ_motif_EF-hand-BS"/>
</dbReference>
<dbReference type="InterPro" id="IPR018247">
    <property type="entry name" value="EF_Hand_1_Ca_BS"/>
</dbReference>
<dbReference type="OrthoDB" id="26525at2759"/>
<evidence type="ECO:0000256" key="3">
    <source>
        <dbReference type="SAM" id="Coils"/>
    </source>
</evidence>
<organism evidence="7 8">
    <name type="scientific">Saprolegnia diclina (strain VS20)</name>
    <dbReference type="NCBI Taxonomy" id="1156394"/>
    <lineage>
        <taxon>Eukaryota</taxon>
        <taxon>Sar</taxon>
        <taxon>Stramenopiles</taxon>
        <taxon>Oomycota</taxon>
        <taxon>Saprolegniomycetes</taxon>
        <taxon>Saprolegniales</taxon>
        <taxon>Saprolegniaceae</taxon>
        <taxon>Saprolegnia</taxon>
    </lineage>
</organism>
<dbReference type="VEuPathDB" id="FungiDB:SDRG_01588"/>
<evidence type="ECO:0000259" key="5">
    <source>
        <dbReference type="PROSITE" id="PS50020"/>
    </source>
</evidence>
<dbReference type="Pfam" id="PF00612">
    <property type="entry name" value="IQ"/>
    <property type="match status" value="7"/>
</dbReference>
<dbReference type="Gene3D" id="1.10.238.10">
    <property type="entry name" value="EF-hand"/>
    <property type="match status" value="1"/>
</dbReference>
<evidence type="ECO:0000256" key="2">
    <source>
        <dbReference type="ARBA" id="ARBA00022837"/>
    </source>
</evidence>
<name>T0R5G3_SAPDV</name>
<dbReference type="InterPro" id="IPR011992">
    <property type="entry name" value="EF-hand-dom_pair"/>
</dbReference>
<keyword evidence="1" id="KW-0677">Repeat</keyword>
<dbReference type="InterPro" id="IPR002048">
    <property type="entry name" value="EF_hand_dom"/>
</dbReference>
<feature type="domain" description="EF-hand" evidence="6">
    <location>
        <begin position="191"/>
        <end position="226"/>
    </location>
</feature>
<feature type="domain" description="WW" evidence="5">
    <location>
        <begin position="1300"/>
        <end position="1326"/>
    </location>
</feature>
<dbReference type="PROSITE" id="PS00018">
    <property type="entry name" value="EF_HAND_1"/>
    <property type="match status" value="2"/>
</dbReference>
<dbReference type="OMA" id="RTQEASW"/>
<feature type="domain" description="EF-hand" evidence="6">
    <location>
        <begin position="154"/>
        <end position="189"/>
    </location>
</feature>
<dbReference type="Pfam" id="PF13499">
    <property type="entry name" value="EF-hand_7"/>
    <property type="match status" value="1"/>
</dbReference>
<dbReference type="PROSITE" id="PS50096">
    <property type="entry name" value="IQ"/>
    <property type="match status" value="12"/>
</dbReference>
<evidence type="ECO:0000256" key="1">
    <source>
        <dbReference type="ARBA" id="ARBA00022737"/>
    </source>
</evidence>
<dbReference type="FunFam" id="1.10.238.10:FF:000003">
    <property type="entry name" value="Calmodulin A"/>
    <property type="match status" value="1"/>
</dbReference>
<dbReference type="Pfam" id="PF00397">
    <property type="entry name" value="WW"/>
    <property type="match status" value="1"/>
</dbReference>
<dbReference type="Proteomes" id="UP000030762">
    <property type="component" value="Unassembled WGS sequence"/>
</dbReference>
<keyword evidence="3" id="KW-0175">Coiled coil</keyword>
<dbReference type="Gene3D" id="1.20.5.190">
    <property type="match status" value="5"/>
</dbReference>
<dbReference type="STRING" id="1156394.T0R5G3"/>
<dbReference type="PANTHER" id="PTHR22590:SF5">
    <property type="entry name" value="MYOSIN MOTOR DOMAIN-CONTAINING PROTEIN"/>
    <property type="match status" value="1"/>
</dbReference>
<feature type="region of interest" description="Disordered" evidence="4">
    <location>
        <begin position="75"/>
        <end position="103"/>
    </location>
</feature>
<proteinExistence type="predicted"/>
<evidence type="ECO:0000256" key="4">
    <source>
        <dbReference type="SAM" id="MobiDB-lite"/>
    </source>
</evidence>
<dbReference type="eggNOG" id="KOG0160">
    <property type="taxonomic scope" value="Eukaryota"/>
</dbReference>
<sequence length="1326" mass="152000">MSSPAGAPWLYQSLPPSTRPLQLAASDKPLYLNAASLKSLFQMDSPGFQMAKHPFLQPTADLRRKRLQHVAELTLPRHKTNQADDKSSLVRKKPSKKRARPTKARPLAAPLVLDERASIDDAQRTAQAAQMGLTLDEFNALEAQFGGHALNQNEMAERYRAVFDEYDTDKSGSISPDELRTLLKAMGEADLDDAEINDIIRQADADNNGSIEFDEFINMMKARKRLLAVAQHVGAMASASKSTMSRVADAGLPPLKVAPQRSKRHLQQFNRFMARPTPSCLQAAAPTDVAALRRELALSEYGLKTLDMKVREDVQWVQANCPVTSLKAQLFCQKWGAEKMNKFFSRILLNFQARAFYKWIDYLTFMAAKLKADKYLKVKAGARLHTLMHAWKHKSLVRAWFAWTQDAMDQARNERNASAIEIQKRARGMLIRVARLHHLQDVGAIAFQRIVRGHLCRCAVRRLRRHRLEVQSASLLQKCYRGFAGRRLGRQLFRVQAMHHGAIVIQTAFRTYQQRLFAREVLFVKRQHRAAVVLQCAARRKAAYLEVGRRRLVHRKAKATRDLQRCVRGWLGRLRVRGIRRRQSAAIQIQRFFRGHRARVRVTRMRREKAAKRLTAKRDRAALRLQAFWRGATGRYAYHLRLRATREQEQQLAAMRNASAIRIQSLYRGFRGRRYCNALDAERTLRRRQQLQHRSALKIQRRWRGHTARRDVHLRRQAKAALEKEERLAAVKLQCLARSKHARNQARKLRRERKRQMLLRQEREEAAVSIQAALRGHWGRQRAAKKKALFEAKAQAALAKLVHDAKENAAVRIQCCMRGYLSREKYRARLREHRIKVAALNAAQERANAAIRIQCFLRKRKAVRMLALRRAEFQKRIAMLATEKASDEIARLRQEQEVELAQMKLQMLLEKGAIEAEAARLRAEVEQQRLVQLAALKVDEAALANEKLATMLEPSHTSAALTQLQDARELEAKREALEHERQQLASVEEKRRRAADEAATQREEETRLRVSQNLLQLDTTKSLELARKQDEQLQAAKAVTAEAANRVARERAALQIQAFVRASLSRKRLKRIQEDQKRQLEAIKDVQERALLKARLEKEEVKRRLLEALEDEARVREQEERELALVLEQKKIREQQRLAERKAKDVAARRIQAAGKGYVARRQVRSMQAKIEAERKRRDAQAAQEAATAAAEEAAAAARAEALASTTSDDEWVEYWDENAQASYYFNIRTQEASWTKPGNTNPADVAAQLLSYSNAISTQDYTTENVGGYYSAATNEYGFYDEAGVYHYYDDGAAASGGDGWAQYVDEASGAAYYYNHYTGERYWA</sequence>
<dbReference type="CDD" id="cd00051">
    <property type="entry name" value="EFh"/>
    <property type="match status" value="1"/>
</dbReference>
<dbReference type="GeneID" id="19942315"/>
<dbReference type="PROSITE" id="PS50020">
    <property type="entry name" value="WW_DOMAIN_2"/>
    <property type="match status" value="2"/>
</dbReference>
<dbReference type="InterPro" id="IPR052318">
    <property type="entry name" value="CellDiv_DevSignal_Domain"/>
</dbReference>
<dbReference type="eggNOG" id="KOG0032">
    <property type="taxonomic scope" value="Eukaryota"/>
</dbReference>
<feature type="coiled-coil region" evidence="3">
    <location>
        <begin position="1066"/>
        <end position="1136"/>
    </location>
</feature>
<evidence type="ECO:0000259" key="6">
    <source>
        <dbReference type="PROSITE" id="PS50222"/>
    </source>
</evidence>
<keyword evidence="8" id="KW-1185">Reference proteome</keyword>
<feature type="compositionally biased region" description="Basic residues" evidence="4">
    <location>
        <begin position="89"/>
        <end position="103"/>
    </location>
</feature>
<dbReference type="GO" id="GO:0005509">
    <property type="term" value="F:calcium ion binding"/>
    <property type="evidence" value="ECO:0007669"/>
    <property type="project" value="InterPro"/>
</dbReference>
<dbReference type="SMART" id="SM00054">
    <property type="entry name" value="EFh"/>
    <property type="match status" value="2"/>
</dbReference>
<dbReference type="SMART" id="SM00456">
    <property type="entry name" value="WW"/>
    <property type="match status" value="2"/>
</dbReference>
<dbReference type="Gene3D" id="2.20.70.10">
    <property type="match status" value="1"/>
</dbReference>
<feature type="domain" description="WW" evidence="5">
    <location>
        <begin position="1206"/>
        <end position="1240"/>
    </location>
</feature>
<dbReference type="RefSeq" id="XP_008605344.1">
    <property type="nucleotide sequence ID" value="XM_008607122.1"/>
</dbReference>
<dbReference type="SUPFAM" id="SSF47473">
    <property type="entry name" value="EF-hand"/>
    <property type="match status" value="1"/>
</dbReference>
<feature type="coiled-coil region" evidence="3">
    <location>
        <begin position="1166"/>
        <end position="1193"/>
    </location>
</feature>
<evidence type="ECO:0000313" key="7">
    <source>
        <dbReference type="EMBL" id="EQC41630.1"/>
    </source>
</evidence>
<keyword evidence="2" id="KW-0106">Calcium</keyword>
<protein>
    <submittedName>
        <fullName evidence="7">Uncharacterized protein</fullName>
    </submittedName>
</protein>
<dbReference type="EMBL" id="JH767134">
    <property type="protein sequence ID" value="EQC41630.1"/>
    <property type="molecule type" value="Genomic_DNA"/>
</dbReference>
<dbReference type="PROSITE" id="PS50222">
    <property type="entry name" value="EF_HAND_2"/>
    <property type="match status" value="2"/>
</dbReference>